<feature type="region of interest" description="Disordered" evidence="1">
    <location>
        <begin position="27"/>
        <end position="47"/>
    </location>
</feature>
<evidence type="ECO:0000313" key="2">
    <source>
        <dbReference type="EMBL" id="JAD36247.1"/>
    </source>
</evidence>
<organism evidence="2">
    <name type="scientific">Arundo donax</name>
    <name type="common">Giant reed</name>
    <name type="synonym">Donax arundinaceus</name>
    <dbReference type="NCBI Taxonomy" id="35708"/>
    <lineage>
        <taxon>Eukaryota</taxon>
        <taxon>Viridiplantae</taxon>
        <taxon>Streptophyta</taxon>
        <taxon>Embryophyta</taxon>
        <taxon>Tracheophyta</taxon>
        <taxon>Spermatophyta</taxon>
        <taxon>Magnoliopsida</taxon>
        <taxon>Liliopsida</taxon>
        <taxon>Poales</taxon>
        <taxon>Poaceae</taxon>
        <taxon>PACMAD clade</taxon>
        <taxon>Arundinoideae</taxon>
        <taxon>Arundineae</taxon>
        <taxon>Arundo</taxon>
    </lineage>
</organism>
<sequence length="47" mass="5518">MTLHLRKVNESNDTKFTHVSVQLPVQPHPRNMVRKSKQELNRVSHLS</sequence>
<feature type="compositionally biased region" description="Basic and acidic residues" evidence="1">
    <location>
        <begin position="36"/>
        <end position="47"/>
    </location>
</feature>
<dbReference type="AlphaFoldDB" id="A0A0A8ZN15"/>
<dbReference type="EMBL" id="GBRH01261648">
    <property type="protein sequence ID" value="JAD36247.1"/>
    <property type="molecule type" value="Transcribed_RNA"/>
</dbReference>
<proteinExistence type="predicted"/>
<protein>
    <submittedName>
        <fullName evidence="2">Uncharacterized protein</fullName>
    </submittedName>
</protein>
<reference evidence="2" key="2">
    <citation type="journal article" date="2015" name="Data Brief">
        <title>Shoot transcriptome of the giant reed, Arundo donax.</title>
        <authorList>
            <person name="Barrero R.A."/>
            <person name="Guerrero F.D."/>
            <person name="Moolhuijzen P."/>
            <person name="Goolsby J.A."/>
            <person name="Tidwell J."/>
            <person name="Bellgard S.E."/>
            <person name="Bellgard M.I."/>
        </authorList>
    </citation>
    <scope>NUCLEOTIDE SEQUENCE</scope>
    <source>
        <tissue evidence="2">Shoot tissue taken approximately 20 cm above the soil surface</tissue>
    </source>
</reference>
<name>A0A0A8ZN15_ARUDO</name>
<evidence type="ECO:0000256" key="1">
    <source>
        <dbReference type="SAM" id="MobiDB-lite"/>
    </source>
</evidence>
<reference evidence="2" key="1">
    <citation type="submission" date="2014-09" db="EMBL/GenBank/DDBJ databases">
        <authorList>
            <person name="Magalhaes I.L.F."/>
            <person name="Oliveira U."/>
            <person name="Santos F.R."/>
            <person name="Vidigal T.H.D.A."/>
            <person name="Brescovit A.D."/>
            <person name="Santos A.J."/>
        </authorList>
    </citation>
    <scope>NUCLEOTIDE SEQUENCE</scope>
    <source>
        <tissue evidence="2">Shoot tissue taken approximately 20 cm above the soil surface</tissue>
    </source>
</reference>
<accession>A0A0A8ZN15</accession>